<evidence type="ECO:0000256" key="2">
    <source>
        <dbReference type="ARBA" id="ARBA00023125"/>
    </source>
</evidence>
<dbReference type="AlphaFoldDB" id="A0A6F8YAA5"/>
<proteinExistence type="predicted"/>
<dbReference type="Pfam" id="PF12833">
    <property type="entry name" value="HTH_18"/>
    <property type="match status" value="1"/>
</dbReference>
<dbReference type="Pfam" id="PF12852">
    <property type="entry name" value="Cupin_6"/>
    <property type="match status" value="1"/>
</dbReference>
<keyword evidence="6" id="KW-1185">Reference proteome</keyword>
<evidence type="ECO:0000259" key="4">
    <source>
        <dbReference type="PROSITE" id="PS01124"/>
    </source>
</evidence>
<dbReference type="Proteomes" id="UP000503011">
    <property type="component" value="Chromosome"/>
</dbReference>
<evidence type="ECO:0000256" key="1">
    <source>
        <dbReference type="ARBA" id="ARBA00023015"/>
    </source>
</evidence>
<dbReference type="SUPFAM" id="SSF46689">
    <property type="entry name" value="Homeodomain-like"/>
    <property type="match status" value="2"/>
</dbReference>
<dbReference type="InterPro" id="IPR009057">
    <property type="entry name" value="Homeodomain-like_sf"/>
</dbReference>
<keyword evidence="1" id="KW-0805">Transcription regulation</keyword>
<evidence type="ECO:0000256" key="3">
    <source>
        <dbReference type="ARBA" id="ARBA00023163"/>
    </source>
</evidence>
<feature type="domain" description="HTH araC/xylS-type" evidence="4">
    <location>
        <begin position="200"/>
        <end position="298"/>
    </location>
</feature>
<dbReference type="GO" id="GO:0043565">
    <property type="term" value="F:sequence-specific DNA binding"/>
    <property type="evidence" value="ECO:0007669"/>
    <property type="project" value="InterPro"/>
</dbReference>
<protein>
    <submittedName>
        <fullName evidence="5">AraC family transcriptional regulator</fullName>
    </submittedName>
</protein>
<reference evidence="5 6" key="2">
    <citation type="submission" date="2020-03" db="EMBL/GenBank/DDBJ databases">
        <authorList>
            <person name="Ichikawa N."/>
            <person name="Kimura A."/>
            <person name="Kitahashi Y."/>
            <person name="Uohara A."/>
        </authorList>
    </citation>
    <scope>NUCLEOTIDE SEQUENCE [LARGE SCALE GENOMIC DNA]</scope>
    <source>
        <strain evidence="5 6">NBRC 105367</strain>
    </source>
</reference>
<dbReference type="InterPro" id="IPR018062">
    <property type="entry name" value="HTH_AraC-typ_CS"/>
</dbReference>
<reference evidence="5 6" key="1">
    <citation type="submission" date="2020-03" db="EMBL/GenBank/DDBJ databases">
        <title>Whole genome shotgun sequence of Phytohabitans suffuscus NBRC 105367.</title>
        <authorList>
            <person name="Komaki H."/>
            <person name="Tamura T."/>
        </authorList>
    </citation>
    <scope>NUCLEOTIDE SEQUENCE [LARGE SCALE GENOMIC DNA]</scope>
    <source>
        <strain evidence="5 6">NBRC 105367</strain>
    </source>
</reference>
<evidence type="ECO:0000313" key="6">
    <source>
        <dbReference type="Proteomes" id="UP000503011"/>
    </source>
</evidence>
<dbReference type="InterPro" id="IPR018060">
    <property type="entry name" value="HTH_AraC"/>
</dbReference>
<dbReference type="Gene3D" id="1.10.10.60">
    <property type="entry name" value="Homeodomain-like"/>
    <property type="match status" value="1"/>
</dbReference>
<dbReference type="InterPro" id="IPR032783">
    <property type="entry name" value="AraC_lig"/>
</dbReference>
<dbReference type="PROSITE" id="PS00041">
    <property type="entry name" value="HTH_ARAC_FAMILY_1"/>
    <property type="match status" value="1"/>
</dbReference>
<accession>A0A6F8YAA5</accession>
<organism evidence="5 6">
    <name type="scientific">Phytohabitans suffuscus</name>
    <dbReference type="NCBI Taxonomy" id="624315"/>
    <lineage>
        <taxon>Bacteria</taxon>
        <taxon>Bacillati</taxon>
        <taxon>Actinomycetota</taxon>
        <taxon>Actinomycetes</taxon>
        <taxon>Micromonosporales</taxon>
        <taxon>Micromonosporaceae</taxon>
    </lineage>
</organism>
<dbReference type="PANTHER" id="PTHR46796:SF7">
    <property type="entry name" value="ARAC FAMILY TRANSCRIPTIONAL REGULATOR"/>
    <property type="match status" value="1"/>
</dbReference>
<dbReference type="SMART" id="SM00342">
    <property type="entry name" value="HTH_ARAC"/>
    <property type="match status" value="1"/>
</dbReference>
<dbReference type="KEGG" id="psuu:Psuf_003480"/>
<gene>
    <name evidence="5" type="ORF">Psuf_003480</name>
</gene>
<dbReference type="GO" id="GO:0003700">
    <property type="term" value="F:DNA-binding transcription factor activity"/>
    <property type="evidence" value="ECO:0007669"/>
    <property type="project" value="InterPro"/>
</dbReference>
<keyword evidence="2" id="KW-0238">DNA-binding</keyword>
<dbReference type="PROSITE" id="PS01124">
    <property type="entry name" value="HTH_ARAC_FAMILY_2"/>
    <property type="match status" value="1"/>
</dbReference>
<sequence>MAADRLSEVFDLVEVRAVLSGGFAARGRWFARGEVHLPLKFLAVPYGQVRLTTDGLDPPLVLDAGDVAILNDRSWLRLDGGTGDGPPREVVPDEHFSFAVDRERDDVVVGGRIDLTPAGRALLLDALPPVAHIGPSIPGTSSLRGCVHRIVDEMTSGRPGAAFAIRQHGQLLLLEVLRAFIGDSDLPPGWLAALRDDRLRPALDLMHDHPDRAWGLRELAHAAAMSRTTFAVRFREVAGAPPLAYLTRWRMLLAQRALRDGDVRIASLAARLGYASEAAFSTAFKREVGEAPLRFKNRLAAGTRPFVPAPKKYPKTVRG</sequence>
<name>A0A6F8YAA5_9ACTN</name>
<dbReference type="PANTHER" id="PTHR46796">
    <property type="entry name" value="HTH-TYPE TRANSCRIPTIONAL ACTIVATOR RHAS-RELATED"/>
    <property type="match status" value="1"/>
</dbReference>
<dbReference type="EMBL" id="AP022871">
    <property type="protein sequence ID" value="BCB83035.1"/>
    <property type="molecule type" value="Genomic_DNA"/>
</dbReference>
<evidence type="ECO:0000313" key="5">
    <source>
        <dbReference type="EMBL" id="BCB83035.1"/>
    </source>
</evidence>
<dbReference type="RefSeq" id="WP_173153042.1">
    <property type="nucleotide sequence ID" value="NZ_AP022871.1"/>
</dbReference>
<dbReference type="InterPro" id="IPR050204">
    <property type="entry name" value="AraC_XylS_family_regulators"/>
</dbReference>
<keyword evidence="3" id="KW-0804">Transcription</keyword>